<comment type="caution">
    <text evidence="1">The sequence shown here is derived from an EMBL/GenBank/DDBJ whole genome shotgun (WGS) entry which is preliminary data.</text>
</comment>
<evidence type="ECO:0000313" key="2">
    <source>
        <dbReference type="Proteomes" id="UP000239724"/>
    </source>
</evidence>
<dbReference type="Pfam" id="PF01724">
    <property type="entry name" value="DUF29"/>
    <property type="match status" value="1"/>
</dbReference>
<dbReference type="Proteomes" id="UP000239724">
    <property type="component" value="Unassembled WGS sequence"/>
</dbReference>
<sequence length="204" mass="22261">MPRSVRMSMSCPGPNRRQPCCDASRPAGVIGAKPRARMCSIRSKLGRQARNSAIFLASNCGTIWAITKFARGFAPITGGMVNDLIDWENVASAVESVGQSERRSLAGHVRTILEHFARLETSPAVARRAGWQDTVSRARADIQDLLQSSPSLRPTLETAVAEQLPRALKLAASALARHSETPCVPLDGLRYDVNQVVNDWFPQL</sequence>
<dbReference type="PANTHER" id="PTHR34235:SF1">
    <property type="entry name" value="SLR0416 PROTEIN"/>
    <property type="match status" value="1"/>
</dbReference>
<dbReference type="PANTHER" id="PTHR34235">
    <property type="entry name" value="SLR1203 PROTEIN-RELATED"/>
    <property type="match status" value="1"/>
</dbReference>
<keyword evidence="2" id="KW-1185">Reference proteome</keyword>
<gene>
    <name evidence="1" type="ORF">CCS01_25530</name>
</gene>
<protein>
    <submittedName>
        <fullName evidence="1">Uncharacterized protein</fullName>
    </submittedName>
</protein>
<accession>A0A2S6N087</accession>
<name>A0A2S6N087_RHOGL</name>
<dbReference type="EMBL" id="NHRY01000250">
    <property type="protein sequence ID" value="PPQ28031.1"/>
    <property type="molecule type" value="Genomic_DNA"/>
</dbReference>
<dbReference type="Gene3D" id="1.20.1220.20">
    <property type="entry name" value="Uncharcterised protein PF01724"/>
    <property type="match status" value="1"/>
</dbReference>
<organism evidence="1 2">
    <name type="scientific">Rhodopila globiformis</name>
    <name type="common">Rhodopseudomonas globiformis</name>
    <dbReference type="NCBI Taxonomy" id="1071"/>
    <lineage>
        <taxon>Bacteria</taxon>
        <taxon>Pseudomonadati</taxon>
        <taxon>Pseudomonadota</taxon>
        <taxon>Alphaproteobacteria</taxon>
        <taxon>Acetobacterales</taxon>
        <taxon>Acetobacteraceae</taxon>
        <taxon>Rhodopila</taxon>
    </lineage>
</organism>
<evidence type="ECO:0000313" key="1">
    <source>
        <dbReference type="EMBL" id="PPQ28031.1"/>
    </source>
</evidence>
<proteinExistence type="predicted"/>
<reference evidence="1 2" key="1">
    <citation type="journal article" date="2018" name="Arch. Microbiol.">
        <title>New insights into the metabolic potential of the phototrophic purple bacterium Rhodopila globiformis DSM 161(T) from its draft genome sequence and evidence for a vanadium-dependent nitrogenase.</title>
        <authorList>
            <person name="Imhoff J.F."/>
            <person name="Rahn T."/>
            <person name="Kunzel S."/>
            <person name="Neulinger S.C."/>
        </authorList>
    </citation>
    <scope>NUCLEOTIDE SEQUENCE [LARGE SCALE GENOMIC DNA]</scope>
    <source>
        <strain evidence="1 2">DSM 161</strain>
    </source>
</reference>
<dbReference type="InterPro" id="IPR002636">
    <property type="entry name" value="DUF29"/>
</dbReference>
<dbReference type="AlphaFoldDB" id="A0A2S6N087"/>